<evidence type="ECO:0000256" key="4">
    <source>
        <dbReference type="SAM" id="SignalP"/>
    </source>
</evidence>
<dbReference type="PANTHER" id="PTHR43649">
    <property type="entry name" value="ARABINOSE-BINDING PROTEIN-RELATED"/>
    <property type="match status" value="1"/>
</dbReference>
<reference evidence="5" key="1">
    <citation type="submission" date="2020-10" db="EMBL/GenBank/DDBJ databases">
        <authorList>
            <person name="Gilroy R."/>
        </authorList>
    </citation>
    <scope>NUCLEOTIDE SEQUENCE</scope>
    <source>
        <strain evidence="5">CHK181-108</strain>
    </source>
</reference>
<proteinExistence type="inferred from homology"/>
<feature type="chain" id="PRO_5039029437" evidence="4">
    <location>
        <begin position="25"/>
        <end position="461"/>
    </location>
</feature>
<dbReference type="Proteomes" id="UP000824165">
    <property type="component" value="Unassembled WGS sequence"/>
</dbReference>
<dbReference type="PANTHER" id="PTHR43649:SF12">
    <property type="entry name" value="DIACETYLCHITOBIOSE BINDING PROTEIN DASA"/>
    <property type="match status" value="1"/>
</dbReference>
<evidence type="ECO:0000256" key="1">
    <source>
        <dbReference type="ARBA" id="ARBA00008520"/>
    </source>
</evidence>
<dbReference type="Pfam" id="PF01547">
    <property type="entry name" value="SBP_bac_1"/>
    <property type="match status" value="1"/>
</dbReference>
<dbReference type="SUPFAM" id="SSF53850">
    <property type="entry name" value="Periplasmic binding protein-like II"/>
    <property type="match status" value="1"/>
</dbReference>
<feature type="signal peptide" evidence="4">
    <location>
        <begin position="1"/>
        <end position="24"/>
    </location>
</feature>
<gene>
    <name evidence="5" type="ORF">IAA60_04100</name>
</gene>
<dbReference type="InterPro" id="IPR050490">
    <property type="entry name" value="Bact_solute-bd_prot1"/>
</dbReference>
<keyword evidence="2" id="KW-0813">Transport</keyword>
<protein>
    <submittedName>
        <fullName evidence="5">Extracellular solute-binding protein</fullName>
    </submittedName>
</protein>
<dbReference type="Gene3D" id="3.40.190.10">
    <property type="entry name" value="Periplasmic binding protein-like II"/>
    <property type="match status" value="1"/>
</dbReference>
<dbReference type="InterPro" id="IPR006061">
    <property type="entry name" value="SBP_1_CS"/>
</dbReference>
<evidence type="ECO:0000256" key="2">
    <source>
        <dbReference type="ARBA" id="ARBA00022448"/>
    </source>
</evidence>
<sequence length="461" mass="51391">MSKTKRIMAGILAAAMMVPLAACGGGDNAVSGDVTKITLWRTNGHDKEFVQRKVKEFNDTIGKEEGIELEYVAKEGDLDQLIDVAYTSGQAPDLYATNQLEARAQKGQIVAYDDIAGTEEIIEKYGDKALESRHSYNGKIYMLPVTSGTYGLVYNKQMFVDAGIVDENGEAKPPVTLAELVEDAKLLTDASKQQYGIIFPGKWDGWYMTDINFVSSASTGIVDGYNPQTGKFDYEQQAYVMDAMLQIKRDGSCVPGTEGFDNDPARARFAQGNIGMKIAGSYDVGVFTTQFPAQIEWGVAPLPLIDENTKGMQYGSLDGLYAVNSESVERVGEDKIATVLNYFASDEYLIEQFKEGLSIPCDYELVKDVEVPDEMENWKTFASFTPFSQCPPVAVKTEMNGEKVMDKLWLDIWNEEPSLDELKVILQEYQDKVNAGIEVYQEEHPEYDPTPYIIKDWKLTR</sequence>
<reference evidence="5" key="2">
    <citation type="journal article" date="2021" name="PeerJ">
        <title>Extensive microbial diversity within the chicken gut microbiome revealed by metagenomics and culture.</title>
        <authorList>
            <person name="Gilroy R."/>
            <person name="Ravi A."/>
            <person name="Getino M."/>
            <person name="Pursley I."/>
            <person name="Horton D.L."/>
            <person name="Alikhan N.F."/>
            <person name="Baker D."/>
            <person name="Gharbi K."/>
            <person name="Hall N."/>
            <person name="Watson M."/>
            <person name="Adriaenssens E.M."/>
            <person name="Foster-Nyarko E."/>
            <person name="Jarju S."/>
            <person name="Secka A."/>
            <person name="Antonio M."/>
            <person name="Oren A."/>
            <person name="Chaudhuri R.R."/>
            <person name="La Ragione R."/>
            <person name="Hildebrand F."/>
            <person name="Pallen M.J."/>
        </authorList>
    </citation>
    <scope>NUCLEOTIDE SEQUENCE</scope>
    <source>
        <strain evidence="5">CHK181-108</strain>
    </source>
</reference>
<dbReference type="EMBL" id="DVLU01000038">
    <property type="protein sequence ID" value="HIT85075.1"/>
    <property type="molecule type" value="Genomic_DNA"/>
</dbReference>
<comment type="caution">
    <text evidence="5">The sequence shown here is derived from an EMBL/GenBank/DDBJ whole genome shotgun (WGS) entry which is preliminary data.</text>
</comment>
<dbReference type="GO" id="GO:0055085">
    <property type="term" value="P:transmembrane transport"/>
    <property type="evidence" value="ECO:0007669"/>
    <property type="project" value="InterPro"/>
</dbReference>
<dbReference type="PROSITE" id="PS01037">
    <property type="entry name" value="SBP_BACTERIAL_1"/>
    <property type="match status" value="1"/>
</dbReference>
<comment type="similarity">
    <text evidence="1">Belongs to the bacterial solute-binding protein 1 family.</text>
</comment>
<name>A0A9D1H213_9FIRM</name>
<evidence type="ECO:0000313" key="5">
    <source>
        <dbReference type="EMBL" id="HIT85075.1"/>
    </source>
</evidence>
<organism evidence="5 6">
    <name type="scientific">Candidatus Ornithomonoglobus intestinigallinarum</name>
    <dbReference type="NCBI Taxonomy" id="2840894"/>
    <lineage>
        <taxon>Bacteria</taxon>
        <taxon>Bacillati</taxon>
        <taxon>Bacillota</taxon>
        <taxon>Clostridia</taxon>
        <taxon>Candidatus Ornithomonoglobus</taxon>
    </lineage>
</organism>
<dbReference type="AlphaFoldDB" id="A0A9D1H213"/>
<evidence type="ECO:0000256" key="3">
    <source>
        <dbReference type="ARBA" id="ARBA00022729"/>
    </source>
</evidence>
<keyword evidence="3 4" id="KW-0732">Signal</keyword>
<dbReference type="InterPro" id="IPR006059">
    <property type="entry name" value="SBP"/>
</dbReference>
<accession>A0A9D1H213</accession>
<evidence type="ECO:0000313" key="6">
    <source>
        <dbReference type="Proteomes" id="UP000824165"/>
    </source>
</evidence>